<reference evidence="5 6" key="1">
    <citation type="submission" date="2020-01" db="EMBL/GenBank/DDBJ databases">
        <title>Insect and environment-associated Actinomycetes.</title>
        <authorList>
            <person name="Currrie C."/>
            <person name="Chevrette M."/>
            <person name="Carlson C."/>
            <person name="Stubbendieck R."/>
            <person name="Wendt-Pienkowski E."/>
        </authorList>
    </citation>
    <scope>NUCLEOTIDE SEQUENCE [LARGE SCALE GENOMIC DNA]</scope>
    <source>
        <strain evidence="5 6">SID11342</strain>
    </source>
</reference>
<dbReference type="EMBL" id="JAAGLQ010000642">
    <property type="protein sequence ID" value="NEA19726.1"/>
    <property type="molecule type" value="Genomic_DNA"/>
</dbReference>
<name>A0A6N9UCC1_STRHA</name>
<keyword evidence="2" id="KW-0479">Metal-binding</keyword>
<evidence type="ECO:0000313" key="5">
    <source>
        <dbReference type="EMBL" id="NEA19726.1"/>
    </source>
</evidence>
<comment type="caution">
    <text evidence="5">The sequence shown here is derived from an EMBL/GenBank/DDBJ whole genome shotgun (WGS) entry which is preliminary data.</text>
</comment>
<evidence type="ECO:0000313" key="6">
    <source>
        <dbReference type="Proteomes" id="UP000471293"/>
    </source>
</evidence>
<dbReference type="PANTHER" id="PTHR42796:SF7">
    <property type="entry name" value="2-DEHYDRO-3-DEOXY-D-ARABINONATE DEHYDRATASE"/>
    <property type="match status" value="1"/>
</dbReference>
<dbReference type="RefSeq" id="WP_164349204.1">
    <property type="nucleotide sequence ID" value="NZ_JAAGLQ010000642.1"/>
</dbReference>
<protein>
    <submittedName>
        <fullName evidence="5">Fumarylacetoacetate hydrolase family protein</fullName>
    </submittedName>
</protein>
<keyword evidence="5" id="KW-0378">Hydrolase</keyword>
<dbReference type="InterPro" id="IPR051121">
    <property type="entry name" value="FAH"/>
</dbReference>
<dbReference type="InterPro" id="IPR036663">
    <property type="entry name" value="Fumarylacetoacetase_C_sf"/>
</dbReference>
<dbReference type="GO" id="GO:0044281">
    <property type="term" value="P:small molecule metabolic process"/>
    <property type="evidence" value="ECO:0007669"/>
    <property type="project" value="UniProtKB-ARBA"/>
</dbReference>
<dbReference type="GO" id="GO:0046872">
    <property type="term" value="F:metal ion binding"/>
    <property type="evidence" value="ECO:0007669"/>
    <property type="project" value="UniProtKB-KW"/>
</dbReference>
<dbReference type="SUPFAM" id="SSF56529">
    <property type="entry name" value="FAH"/>
    <property type="match status" value="1"/>
</dbReference>
<evidence type="ECO:0000256" key="2">
    <source>
        <dbReference type="ARBA" id="ARBA00022723"/>
    </source>
</evidence>
<accession>A0A6N9UCC1</accession>
<dbReference type="PANTHER" id="PTHR42796">
    <property type="entry name" value="FUMARYLACETOACETATE HYDROLASE DOMAIN-CONTAINING PROTEIN 2A-RELATED"/>
    <property type="match status" value="1"/>
</dbReference>
<sequence>MTPGIPTTTTSHDPGTAPDLAAGGLLPEDGTAGSLLARVWNPDADGPSPAAVRADGVYDISGDFSTVSLLCEEKDPAAALSQAAGPRIAGVDELLAQTVRSPDDPRVARFLAPTDLQPVKAAGVTFAASMVERLIEERAKGDPGAAAGIRAELAEVLGGDLRSLRPGTPEAAEVKRRLVARGDWSQYLEVGIGPDAEIFTKALPLSAVGPAGRAGVLRESRWNNPEPEVGLVVSSRGEIVGATLGNDVNLRDYEGRSALLLPKAKDNNASCVLGPFVRLFDATFGLDQVRSTTVSMEVAGADGYLLRGTSSQAESSRTPEDLVRQLMGEHHQYPDGVVLLLGTMFAPVSDRDEPGRGFTHRPGDVVRISTPELGTLAHEVRHSQDCAPWAYGVRALMSGLARRGLL</sequence>
<feature type="domain" description="Fumarylacetoacetase-like C-terminal" evidence="4">
    <location>
        <begin position="239"/>
        <end position="380"/>
    </location>
</feature>
<evidence type="ECO:0000256" key="3">
    <source>
        <dbReference type="SAM" id="MobiDB-lite"/>
    </source>
</evidence>
<dbReference type="InterPro" id="IPR011234">
    <property type="entry name" value="Fumarylacetoacetase-like_C"/>
</dbReference>
<dbReference type="AlphaFoldDB" id="A0A6N9UCC1"/>
<dbReference type="GO" id="GO:0016787">
    <property type="term" value="F:hydrolase activity"/>
    <property type="evidence" value="ECO:0007669"/>
    <property type="project" value="UniProtKB-KW"/>
</dbReference>
<gene>
    <name evidence="5" type="ORF">G3I29_30590</name>
</gene>
<organism evidence="5 6">
    <name type="scientific">Streptomyces halstedii</name>
    <dbReference type="NCBI Taxonomy" id="1944"/>
    <lineage>
        <taxon>Bacteria</taxon>
        <taxon>Bacillati</taxon>
        <taxon>Actinomycetota</taxon>
        <taxon>Actinomycetes</taxon>
        <taxon>Kitasatosporales</taxon>
        <taxon>Streptomycetaceae</taxon>
        <taxon>Streptomyces</taxon>
    </lineage>
</organism>
<dbReference type="Gene3D" id="3.90.850.10">
    <property type="entry name" value="Fumarylacetoacetase-like, C-terminal domain"/>
    <property type="match status" value="1"/>
</dbReference>
<dbReference type="Proteomes" id="UP000471293">
    <property type="component" value="Unassembled WGS sequence"/>
</dbReference>
<evidence type="ECO:0000256" key="1">
    <source>
        <dbReference type="ARBA" id="ARBA00010211"/>
    </source>
</evidence>
<evidence type="ECO:0000259" key="4">
    <source>
        <dbReference type="Pfam" id="PF01557"/>
    </source>
</evidence>
<proteinExistence type="inferred from homology"/>
<feature type="region of interest" description="Disordered" evidence="3">
    <location>
        <begin position="1"/>
        <end position="27"/>
    </location>
</feature>
<dbReference type="Pfam" id="PF01557">
    <property type="entry name" value="FAA_hydrolase"/>
    <property type="match status" value="1"/>
</dbReference>
<feature type="compositionally biased region" description="Polar residues" evidence="3">
    <location>
        <begin position="1"/>
        <end position="13"/>
    </location>
</feature>
<comment type="similarity">
    <text evidence="1">Belongs to the FAH family.</text>
</comment>